<evidence type="ECO:0000259" key="14">
    <source>
        <dbReference type="Pfam" id="PF13244"/>
    </source>
</evidence>
<keyword evidence="4" id="KW-1003">Cell membrane</keyword>
<keyword evidence="18" id="KW-1185">Reference proteome</keyword>
<dbReference type="Pfam" id="PF00662">
    <property type="entry name" value="Proton_antipo_N"/>
    <property type="match status" value="1"/>
</dbReference>
<evidence type="ECO:0000259" key="12">
    <source>
        <dbReference type="Pfam" id="PF00361"/>
    </source>
</evidence>
<dbReference type="Pfam" id="PF20501">
    <property type="entry name" value="MbhE"/>
    <property type="match status" value="1"/>
</dbReference>
<dbReference type="InterPro" id="IPR025383">
    <property type="entry name" value="MrpA_C/MbhD"/>
</dbReference>
<feature type="transmembrane region" description="Helical" evidence="11">
    <location>
        <begin position="617"/>
        <end position="634"/>
    </location>
</feature>
<dbReference type="NCBIfam" id="NF009287">
    <property type="entry name" value="PRK12647.1"/>
    <property type="match status" value="1"/>
</dbReference>
<evidence type="ECO:0000313" key="17">
    <source>
        <dbReference type="EMBL" id="AGK04100.1"/>
    </source>
</evidence>
<keyword evidence="7" id="KW-0406">Ion transport</keyword>
<accession>D3PQ09</accession>
<evidence type="ECO:0000256" key="8">
    <source>
        <dbReference type="ARBA" id="ARBA00023136"/>
    </source>
</evidence>
<dbReference type="InterPro" id="IPR050616">
    <property type="entry name" value="CPA3_Na-H_Antiporter_A"/>
</dbReference>
<evidence type="ECO:0000256" key="6">
    <source>
        <dbReference type="ARBA" id="ARBA00022989"/>
    </source>
</evidence>
<evidence type="ECO:0000256" key="10">
    <source>
        <dbReference type="SAM" id="MobiDB-lite"/>
    </source>
</evidence>
<dbReference type="PATRIC" id="fig|504728.9.peg.825"/>
<feature type="transmembrane region" description="Helical" evidence="11">
    <location>
        <begin position="77"/>
        <end position="95"/>
    </location>
</feature>
<evidence type="ECO:0000256" key="11">
    <source>
        <dbReference type="SAM" id="Phobius"/>
    </source>
</evidence>
<feature type="domain" description="MrpA C-terminal/MbhE" evidence="15">
    <location>
        <begin position="671"/>
        <end position="755"/>
    </location>
</feature>
<evidence type="ECO:0000313" key="18">
    <source>
        <dbReference type="Proteomes" id="UP000006655"/>
    </source>
</evidence>
<feature type="transmembrane region" description="Helical" evidence="11">
    <location>
        <begin position="321"/>
        <end position="347"/>
    </location>
</feature>
<evidence type="ECO:0000259" key="13">
    <source>
        <dbReference type="Pfam" id="PF00662"/>
    </source>
</evidence>
<sequence>MVVAILVAFLGALAAPWVFRWLGNAAGWGLALLPLGLAVYFASLLPDVVGGQTLRHSLVWVPSLGVNFSFYLDGLSLLFALLITGIGTFIVIYSGGYLKGHPDLGRFYLVILLFMASMLGLVLADNVVTLFVMWELTSLTSYLLIGFNHSEFRSRRAATQALLVTAGGGLALLAGLILLALMGGSLEISELLGQGQVLREHPLYLPTLILVLLGAFTKSAQFPFHFWLPNAMEAPTPVSAYLHSATMVKAGVYLLARLQPALGGSEVWSSALMVFGLATLLTGAALTFRHTDLKRLLAYSTVAALGALVFLIGLVPLTSYYAAMAFATFLLAHSLYKGGLFMAAGAVDHEAGTRDITQLGGLFRVMPLTGVAVVLAALSLAGLPPVLGFIGKEVLYVAALQAAPAWMVGLAVLGFAVGAMLALLLVVPFFRGQPPQKVHEGPPSLWLGPLVLAGLGLLLGFFPGLYNPLADAVASAVKGQAVAYHLKLWPGFNPAFLLSLLTVLLGVGFYFLYPRLRAWMAQEPIPGPENAYVALLRGLMRLAAGVERLLQSGSLRAYLVWTFGGLVGLVGLALFRSGVLLWPAGASSPTPEQVLLLALMLLGAIGALRLRSHLAMVVVLGVVGAGVALVFLLQNAPDLSITQFLVETLTAILIALVLLQIRNIGPVPRGRWLDKVVALGFGGLVTLLMLGVLAQPLELHLSQFFAQKSLPEGFGRNIVNVILVDFRGLDTFGEITVVGLAGLGVWVLLANGRASGEPSPNGNSNGRSDHEHPDS</sequence>
<keyword evidence="3" id="KW-0050">Antiport</keyword>
<feature type="transmembrane region" description="Helical" evidence="11">
    <location>
        <begin position="368"/>
        <end position="391"/>
    </location>
</feature>
<dbReference type="InterPro" id="IPR001516">
    <property type="entry name" value="Proton_antipo_N"/>
</dbReference>
<dbReference type="PRINTS" id="PR01434">
    <property type="entry name" value="NADHDHGNASE5"/>
</dbReference>
<evidence type="ECO:0000256" key="5">
    <source>
        <dbReference type="ARBA" id="ARBA00022692"/>
    </source>
</evidence>
<feature type="domain" description="NADH:quinone oxidoreductase/Mrp antiporter transmembrane" evidence="12">
    <location>
        <begin position="124"/>
        <end position="413"/>
    </location>
</feature>
<name>D3PQ09_MEIRD</name>
<evidence type="ECO:0000313" key="16">
    <source>
        <dbReference type="EMBL" id="ADD27635.1"/>
    </source>
</evidence>
<dbReference type="Pfam" id="PF00361">
    <property type="entry name" value="Proton_antipo_M"/>
    <property type="match status" value="1"/>
</dbReference>
<reference evidence="17" key="2">
    <citation type="submission" date="2013-04" db="EMBL/GenBank/DDBJ databases">
        <title>Non-Hybrid, Finished Microbial Genome Assemblies from Long-Read SMRT Sequencing Data.</title>
        <authorList>
            <person name="Klammer A."/>
            <person name="Drake J."/>
            <person name="Heiner C."/>
            <person name="Clum A."/>
            <person name="Copeland A."/>
            <person name="Huddleston J."/>
            <person name="Eichler E."/>
            <person name="Turner S.W."/>
        </authorList>
    </citation>
    <scope>NUCLEOTIDE SEQUENCE</scope>
    <source>
        <strain evidence="17">DSM 1279</strain>
    </source>
</reference>
<feature type="transmembrane region" description="Helical" evidence="11">
    <location>
        <begin position="296"/>
        <end position="315"/>
    </location>
</feature>
<dbReference type="Gene3D" id="1.20.120.1200">
    <property type="entry name" value="NADH-ubiquinone/plastoquinone oxidoreductase chain 6, subunit NuoJ"/>
    <property type="match status" value="1"/>
</dbReference>
<dbReference type="OrthoDB" id="9807568at2"/>
<comment type="subcellular location">
    <subcellularLocation>
        <location evidence="1">Cell membrane</location>
        <topology evidence="1">Multi-pass membrane protein</topology>
    </subcellularLocation>
    <subcellularLocation>
        <location evidence="9">Membrane</location>
        <topology evidence="9">Multi-pass membrane protein</topology>
    </subcellularLocation>
</comment>
<feature type="transmembrane region" description="Helical" evidence="11">
    <location>
        <begin position="495"/>
        <end position="513"/>
    </location>
</feature>
<dbReference type="KEGG" id="mre:K649_03990"/>
<feature type="transmembrane region" description="Helical" evidence="11">
    <location>
        <begin position="673"/>
        <end position="694"/>
    </location>
</feature>
<feature type="transmembrane region" description="Helical" evidence="11">
    <location>
        <begin position="403"/>
        <end position="426"/>
    </location>
</feature>
<dbReference type="Pfam" id="PF13244">
    <property type="entry name" value="MbhD"/>
    <property type="match status" value="1"/>
</dbReference>
<dbReference type="EMBL" id="CP001743">
    <property type="protein sequence ID" value="ADD27635.1"/>
    <property type="molecule type" value="Genomic_DNA"/>
</dbReference>
<evidence type="ECO:0000259" key="15">
    <source>
        <dbReference type="Pfam" id="PF20501"/>
    </source>
</evidence>
<evidence type="ECO:0000313" key="19">
    <source>
        <dbReference type="Proteomes" id="UP000013026"/>
    </source>
</evidence>
<reference evidence="17 19" key="3">
    <citation type="submission" date="2013-04" db="EMBL/GenBank/DDBJ databases">
        <authorList>
            <person name="Chin J."/>
            <person name="Alexander D.H."/>
            <person name="Marks P."/>
            <person name="Korlach J."/>
            <person name="Clum A."/>
            <person name="Copeland A."/>
        </authorList>
    </citation>
    <scope>NUCLEOTIDE SEQUENCE [LARGE SCALE GENOMIC DNA]</scope>
    <source>
        <strain evidence="19">ATCC 35948 / DSM 1279 / VKM B-1258 / 21</strain>
        <strain evidence="17">DSM 1279</strain>
    </source>
</reference>
<feature type="transmembrane region" description="Helical" evidence="11">
    <location>
        <begin position="107"/>
        <end position="124"/>
    </location>
</feature>
<dbReference type="eggNOG" id="COG1009">
    <property type="taxonomic scope" value="Bacteria"/>
</dbReference>
<keyword evidence="5 9" id="KW-0812">Transmembrane</keyword>
<dbReference type="InterPro" id="IPR046806">
    <property type="entry name" value="MrpA_C/MbhE"/>
</dbReference>
<protein>
    <submittedName>
        <fullName evidence="16 17">NADH/ubiquinone/plastoquinone</fullName>
    </submittedName>
</protein>
<feature type="transmembrane region" description="Helical" evidence="11">
    <location>
        <begin position="558"/>
        <end position="582"/>
    </location>
</feature>
<proteinExistence type="predicted"/>
<dbReference type="PANTHER" id="PTHR43373:SF1">
    <property type="entry name" value="NA(+)_H(+) ANTIPORTER SUBUNIT A"/>
    <property type="match status" value="1"/>
</dbReference>
<dbReference type="GO" id="GO:0006811">
    <property type="term" value="P:monoatomic ion transport"/>
    <property type="evidence" value="ECO:0007669"/>
    <property type="project" value="UniProtKB-KW"/>
</dbReference>
<dbReference type="GO" id="GO:0005886">
    <property type="term" value="C:plasma membrane"/>
    <property type="evidence" value="ECO:0007669"/>
    <property type="project" value="UniProtKB-SubCell"/>
</dbReference>
<evidence type="ECO:0000256" key="9">
    <source>
        <dbReference type="RuleBase" id="RU000320"/>
    </source>
</evidence>
<feature type="transmembrane region" description="Helical" evidence="11">
    <location>
        <begin position="640"/>
        <end position="661"/>
    </location>
</feature>
<keyword evidence="17" id="KW-0830">Ubiquinone</keyword>
<dbReference type="EMBL" id="CP005385">
    <property type="protein sequence ID" value="AGK04100.1"/>
    <property type="molecule type" value="Genomic_DNA"/>
</dbReference>
<dbReference type="KEGG" id="mrb:Mrub_0870"/>
<feature type="transmembrane region" description="Helical" evidence="11">
    <location>
        <begin position="130"/>
        <end position="149"/>
    </location>
</feature>
<dbReference type="RefSeq" id="WP_013013154.1">
    <property type="nucleotide sequence ID" value="NC_013946.1"/>
</dbReference>
<evidence type="ECO:0000256" key="7">
    <source>
        <dbReference type="ARBA" id="ARBA00023065"/>
    </source>
</evidence>
<feature type="domain" description="NADH-Ubiquinone oxidoreductase (complex I) chain 5 N-terminal" evidence="13">
    <location>
        <begin position="62"/>
        <end position="108"/>
    </location>
</feature>
<reference evidence="16 18" key="1">
    <citation type="journal article" date="2010" name="Stand. Genomic Sci.">
        <title>Complete genome sequence of Meiothermus ruber type strain (21).</title>
        <authorList>
            <person name="Tindall B.J."/>
            <person name="Sikorski J."/>
            <person name="Lucas S."/>
            <person name="Goltsman E."/>
            <person name="Copeland A."/>
            <person name="Glavina Del Rio T."/>
            <person name="Nolan M."/>
            <person name="Tice H."/>
            <person name="Cheng J.F."/>
            <person name="Han C."/>
            <person name="Pitluck S."/>
            <person name="Liolios K."/>
            <person name="Ivanova N."/>
            <person name="Mavromatis K."/>
            <person name="Ovchinnikova G."/>
            <person name="Pati A."/>
            <person name="Fahnrich R."/>
            <person name="Goodwin L."/>
            <person name="Chen A."/>
            <person name="Palaniappan K."/>
            <person name="Land M."/>
            <person name="Hauser L."/>
            <person name="Chang Y.J."/>
            <person name="Jeffries C.D."/>
            <person name="Rohde M."/>
            <person name="Goker M."/>
            <person name="Woyke T."/>
            <person name="Bristow J."/>
            <person name="Eisen J.A."/>
            <person name="Markowitz V."/>
            <person name="Hugenholtz P."/>
            <person name="Kyrpides N.C."/>
            <person name="Klenk H.P."/>
            <person name="Lapidus A."/>
        </authorList>
    </citation>
    <scope>NUCLEOTIDE SEQUENCE [LARGE SCALE GENOMIC DNA]</scope>
    <source>
        <strain evidence="18">ATCC 35948 / DSM 1279 / VKM B-1258 / 21</strain>
        <strain evidence="16">DSM 1279</strain>
    </source>
</reference>
<evidence type="ECO:0000256" key="3">
    <source>
        <dbReference type="ARBA" id="ARBA00022449"/>
    </source>
</evidence>
<feature type="transmembrane region" description="Helical" evidence="11">
    <location>
        <begin position="594"/>
        <end position="610"/>
    </location>
</feature>
<feature type="region of interest" description="Disordered" evidence="10">
    <location>
        <begin position="755"/>
        <end position="775"/>
    </location>
</feature>
<feature type="transmembrane region" description="Helical" evidence="11">
    <location>
        <begin position="161"/>
        <end position="183"/>
    </location>
</feature>
<dbReference type="InterPro" id="IPR042106">
    <property type="entry name" value="Nuo/plastoQ_OxRdtase_6_NuoJ"/>
</dbReference>
<feature type="transmembrane region" description="Helical" evidence="11">
    <location>
        <begin position="268"/>
        <end position="289"/>
    </location>
</feature>
<keyword evidence="8 11" id="KW-0472">Membrane</keyword>
<dbReference type="GO" id="GO:0015297">
    <property type="term" value="F:antiporter activity"/>
    <property type="evidence" value="ECO:0007669"/>
    <property type="project" value="UniProtKB-KW"/>
</dbReference>
<dbReference type="Proteomes" id="UP000013026">
    <property type="component" value="Chromosome"/>
</dbReference>
<feature type="transmembrane region" description="Helical" evidence="11">
    <location>
        <begin position="446"/>
        <end position="466"/>
    </location>
</feature>
<dbReference type="Proteomes" id="UP000006655">
    <property type="component" value="Chromosome"/>
</dbReference>
<dbReference type="STRING" id="504728.K649_03990"/>
<organism evidence="17 19">
    <name type="scientific">Meiothermus ruber (strain ATCC 35948 / DSM 1279 / VKM B-1258 / 21)</name>
    <name type="common">Thermus ruber</name>
    <dbReference type="NCBI Taxonomy" id="504728"/>
    <lineage>
        <taxon>Bacteria</taxon>
        <taxon>Thermotogati</taxon>
        <taxon>Deinococcota</taxon>
        <taxon>Deinococci</taxon>
        <taxon>Thermales</taxon>
        <taxon>Thermaceae</taxon>
        <taxon>Meiothermus</taxon>
    </lineage>
</organism>
<gene>
    <name evidence="16" type="ordered locus">Mrub_0870</name>
    <name evidence="17" type="ORF">K649_03990</name>
</gene>
<evidence type="ECO:0000256" key="1">
    <source>
        <dbReference type="ARBA" id="ARBA00004651"/>
    </source>
</evidence>
<keyword evidence="2" id="KW-0813">Transport</keyword>
<dbReference type="PANTHER" id="PTHR43373">
    <property type="entry name" value="NA(+)/H(+) ANTIPORTER SUBUNIT"/>
    <property type="match status" value="1"/>
</dbReference>
<feature type="transmembrane region" description="Helical" evidence="11">
    <location>
        <begin position="24"/>
        <end position="42"/>
    </location>
</feature>
<evidence type="ECO:0000256" key="4">
    <source>
        <dbReference type="ARBA" id="ARBA00022475"/>
    </source>
</evidence>
<feature type="domain" description="MrpA C-terminal/MbhD" evidence="14">
    <location>
        <begin position="598"/>
        <end position="661"/>
    </location>
</feature>
<feature type="transmembrane region" description="Helical" evidence="11">
    <location>
        <begin position="731"/>
        <end position="749"/>
    </location>
</feature>
<keyword evidence="6 11" id="KW-1133">Transmembrane helix</keyword>
<dbReference type="InterPro" id="IPR001750">
    <property type="entry name" value="ND/Mrp_TM"/>
</dbReference>
<evidence type="ECO:0000256" key="2">
    <source>
        <dbReference type="ARBA" id="ARBA00022448"/>
    </source>
</evidence>
<dbReference type="AlphaFoldDB" id="D3PQ09"/>